<keyword evidence="10 14" id="KW-0479">Metal-binding</keyword>
<comment type="subcellular location">
    <subcellularLocation>
        <location evidence="4 14">Cytoplasm</location>
    </subcellularLocation>
</comment>
<evidence type="ECO:0000256" key="4">
    <source>
        <dbReference type="ARBA" id="ARBA00004496"/>
    </source>
</evidence>
<keyword evidence="9 14" id="KW-0540">Nuclease</keyword>
<evidence type="ECO:0000313" key="18">
    <source>
        <dbReference type="EMBL" id="MBB5435405.1"/>
    </source>
</evidence>
<evidence type="ECO:0000256" key="12">
    <source>
        <dbReference type="ARBA" id="ARBA00022801"/>
    </source>
</evidence>
<keyword evidence="19" id="KW-1185">Reference proteome</keyword>
<comment type="cofactor">
    <cofactor evidence="14 15">
        <name>Mn(2+)</name>
        <dbReference type="ChEBI" id="CHEBI:29035"/>
    </cofactor>
    <cofactor evidence="14 15">
        <name>Mg(2+)</name>
        <dbReference type="ChEBI" id="CHEBI:18420"/>
    </cofactor>
    <text evidence="14 15">Manganese or magnesium. Binds 1 divalent metal ion per monomer in the absence of substrate. May bind a second metal ion after substrate binding.</text>
</comment>
<evidence type="ECO:0000256" key="3">
    <source>
        <dbReference type="ARBA" id="ARBA00004065"/>
    </source>
</evidence>
<feature type="binding site" evidence="14 15">
    <location>
        <position position="122"/>
    </location>
    <ligand>
        <name>a divalent metal cation</name>
        <dbReference type="ChEBI" id="CHEBI:60240"/>
    </ligand>
</feature>
<sequence length="228" mass="24232">MSATTPIEPPDFALEQELRAAGAGLVAGVDEVGRGAWAGPVVVCAAVAGPAPVPEGLTDSKRLTPKRRTAMAELLRPWVADHAVGRAEAEEIDALGMTAALRLAADRALRGLSRRPDAVILDGKHDYLGRPWAVRTQVKADLTSASVAAASVLAKVYRDTWMAGLDAEHPGYGFATAAGYPSPVHRAALAEHGPTPYHRMTWSYLDGLEKWRHLRKPRPGPGGQTALL</sequence>
<dbReference type="PANTHER" id="PTHR10954">
    <property type="entry name" value="RIBONUCLEASE H2 SUBUNIT A"/>
    <property type="match status" value="1"/>
</dbReference>
<dbReference type="NCBIfam" id="NF000595">
    <property type="entry name" value="PRK00015.1-3"/>
    <property type="match status" value="1"/>
</dbReference>
<dbReference type="GO" id="GO:0032299">
    <property type="term" value="C:ribonuclease H2 complex"/>
    <property type="evidence" value="ECO:0007669"/>
    <property type="project" value="TreeGrafter"/>
</dbReference>
<evidence type="ECO:0000256" key="2">
    <source>
        <dbReference type="ARBA" id="ARBA00001946"/>
    </source>
</evidence>
<evidence type="ECO:0000259" key="17">
    <source>
        <dbReference type="PROSITE" id="PS51975"/>
    </source>
</evidence>
<dbReference type="GO" id="GO:0043137">
    <property type="term" value="P:DNA replication, removal of RNA primer"/>
    <property type="evidence" value="ECO:0007669"/>
    <property type="project" value="TreeGrafter"/>
</dbReference>
<evidence type="ECO:0000256" key="10">
    <source>
        <dbReference type="ARBA" id="ARBA00022723"/>
    </source>
</evidence>
<accession>A0A7W8QT03</accession>
<proteinExistence type="inferred from homology"/>
<evidence type="ECO:0000256" key="11">
    <source>
        <dbReference type="ARBA" id="ARBA00022759"/>
    </source>
</evidence>
<dbReference type="Gene3D" id="3.30.420.10">
    <property type="entry name" value="Ribonuclease H-like superfamily/Ribonuclease H"/>
    <property type="match status" value="1"/>
</dbReference>
<evidence type="ECO:0000256" key="14">
    <source>
        <dbReference type="HAMAP-Rule" id="MF_00052"/>
    </source>
</evidence>
<dbReference type="GO" id="GO:0005737">
    <property type="term" value="C:cytoplasm"/>
    <property type="evidence" value="ECO:0007669"/>
    <property type="project" value="UniProtKB-SubCell"/>
</dbReference>
<feature type="binding site" evidence="14 15">
    <location>
        <position position="31"/>
    </location>
    <ligand>
        <name>a divalent metal cation</name>
        <dbReference type="ChEBI" id="CHEBI:60240"/>
    </ligand>
</feature>
<dbReference type="Pfam" id="PF01351">
    <property type="entry name" value="RNase_HII"/>
    <property type="match status" value="1"/>
</dbReference>
<comment type="catalytic activity">
    <reaction evidence="1 14 15 16">
        <text>Endonucleolytic cleavage to 5'-phosphomonoester.</text>
        <dbReference type="EC" id="3.1.26.4"/>
    </reaction>
</comment>
<keyword evidence="13 14" id="KW-0464">Manganese</keyword>
<evidence type="ECO:0000256" key="16">
    <source>
        <dbReference type="RuleBase" id="RU003515"/>
    </source>
</evidence>
<evidence type="ECO:0000256" key="8">
    <source>
        <dbReference type="ARBA" id="ARBA00022490"/>
    </source>
</evidence>
<dbReference type="SUPFAM" id="SSF53098">
    <property type="entry name" value="Ribonuclease H-like"/>
    <property type="match status" value="1"/>
</dbReference>
<dbReference type="Proteomes" id="UP000572635">
    <property type="component" value="Unassembled WGS sequence"/>
</dbReference>
<keyword evidence="8 14" id="KW-0963">Cytoplasm</keyword>
<evidence type="ECO:0000256" key="1">
    <source>
        <dbReference type="ARBA" id="ARBA00000077"/>
    </source>
</evidence>
<comment type="function">
    <text evidence="3 14 16">Endonuclease that specifically degrades the RNA of RNA-DNA hybrids.</text>
</comment>
<dbReference type="InterPro" id="IPR012337">
    <property type="entry name" value="RNaseH-like_sf"/>
</dbReference>
<dbReference type="EMBL" id="JACHDB010000002">
    <property type="protein sequence ID" value="MBB5435405.1"/>
    <property type="molecule type" value="Genomic_DNA"/>
</dbReference>
<reference evidence="18 19" key="1">
    <citation type="submission" date="2020-08" db="EMBL/GenBank/DDBJ databases">
        <title>Sequencing the genomes of 1000 actinobacteria strains.</title>
        <authorList>
            <person name="Klenk H.-P."/>
        </authorList>
    </citation>
    <scope>NUCLEOTIDE SEQUENCE [LARGE SCALE GENOMIC DNA]</scope>
    <source>
        <strain evidence="18 19">DSM 44551</strain>
    </source>
</reference>
<evidence type="ECO:0000256" key="7">
    <source>
        <dbReference type="ARBA" id="ARBA00019179"/>
    </source>
</evidence>
<evidence type="ECO:0000256" key="13">
    <source>
        <dbReference type="ARBA" id="ARBA00023211"/>
    </source>
</evidence>
<evidence type="ECO:0000256" key="15">
    <source>
        <dbReference type="PROSITE-ProRule" id="PRU01319"/>
    </source>
</evidence>
<comment type="similarity">
    <text evidence="5 14 16">Belongs to the RNase HII family.</text>
</comment>
<dbReference type="InterPro" id="IPR024567">
    <property type="entry name" value="RNase_HII/HIII_dom"/>
</dbReference>
<dbReference type="GO" id="GO:0006298">
    <property type="term" value="P:mismatch repair"/>
    <property type="evidence" value="ECO:0007669"/>
    <property type="project" value="TreeGrafter"/>
</dbReference>
<feature type="domain" description="RNase H type-2" evidence="17">
    <location>
        <begin position="24"/>
        <end position="214"/>
    </location>
</feature>
<dbReference type="InterPro" id="IPR022898">
    <property type="entry name" value="RNase_HII"/>
</dbReference>
<keyword evidence="11 14" id="KW-0255">Endonuclease</keyword>
<dbReference type="InterPro" id="IPR001352">
    <property type="entry name" value="RNase_HII/HIII"/>
</dbReference>
<feature type="binding site" evidence="14 15">
    <location>
        <position position="30"/>
    </location>
    <ligand>
        <name>a divalent metal cation</name>
        <dbReference type="ChEBI" id="CHEBI:60240"/>
    </ligand>
</feature>
<keyword evidence="12 14" id="KW-0378">Hydrolase</keyword>
<dbReference type="HAMAP" id="MF_00052_B">
    <property type="entry name" value="RNase_HII_B"/>
    <property type="match status" value="1"/>
</dbReference>
<comment type="caution">
    <text evidence="18">The sequence shown here is derived from an EMBL/GenBank/DDBJ whole genome shotgun (WGS) entry which is preliminary data.</text>
</comment>
<evidence type="ECO:0000256" key="6">
    <source>
        <dbReference type="ARBA" id="ARBA00012180"/>
    </source>
</evidence>
<dbReference type="GO" id="GO:0030145">
    <property type="term" value="F:manganese ion binding"/>
    <property type="evidence" value="ECO:0007669"/>
    <property type="project" value="UniProtKB-UniRule"/>
</dbReference>
<dbReference type="PANTHER" id="PTHR10954:SF18">
    <property type="entry name" value="RIBONUCLEASE HII"/>
    <property type="match status" value="1"/>
</dbReference>
<evidence type="ECO:0000313" key="19">
    <source>
        <dbReference type="Proteomes" id="UP000572635"/>
    </source>
</evidence>
<dbReference type="GO" id="GO:0004523">
    <property type="term" value="F:RNA-DNA hybrid ribonuclease activity"/>
    <property type="evidence" value="ECO:0007669"/>
    <property type="project" value="UniProtKB-UniRule"/>
</dbReference>
<dbReference type="PROSITE" id="PS51975">
    <property type="entry name" value="RNASE_H_2"/>
    <property type="match status" value="1"/>
</dbReference>
<dbReference type="AlphaFoldDB" id="A0A7W8QT03"/>
<protein>
    <recommendedName>
        <fullName evidence="7 14">Ribonuclease HII</fullName>
        <shortName evidence="14">RNase HII</shortName>
        <ecNumber evidence="6 14">3.1.26.4</ecNumber>
    </recommendedName>
</protein>
<organism evidence="18 19">
    <name type="scientific">Nocardiopsis composta</name>
    <dbReference type="NCBI Taxonomy" id="157465"/>
    <lineage>
        <taxon>Bacteria</taxon>
        <taxon>Bacillati</taxon>
        <taxon>Actinomycetota</taxon>
        <taxon>Actinomycetes</taxon>
        <taxon>Streptosporangiales</taxon>
        <taxon>Nocardiopsidaceae</taxon>
        <taxon>Nocardiopsis</taxon>
    </lineage>
</organism>
<dbReference type="RefSeq" id="WP_184398187.1">
    <property type="nucleotide sequence ID" value="NZ_BAAAJD010000147.1"/>
</dbReference>
<dbReference type="CDD" id="cd07182">
    <property type="entry name" value="RNase_HII_bacteria_HII_like"/>
    <property type="match status" value="1"/>
</dbReference>
<gene>
    <name evidence="14" type="primary">rnhB</name>
    <name evidence="18" type="ORF">HDA36_005553</name>
</gene>
<evidence type="ECO:0000256" key="5">
    <source>
        <dbReference type="ARBA" id="ARBA00007383"/>
    </source>
</evidence>
<name>A0A7W8QT03_9ACTN</name>
<dbReference type="GO" id="GO:0003723">
    <property type="term" value="F:RNA binding"/>
    <property type="evidence" value="ECO:0007669"/>
    <property type="project" value="UniProtKB-UniRule"/>
</dbReference>
<evidence type="ECO:0000256" key="9">
    <source>
        <dbReference type="ARBA" id="ARBA00022722"/>
    </source>
</evidence>
<dbReference type="EC" id="3.1.26.4" evidence="6 14"/>
<comment type="cofactor">
    <cofactor evidence="2">
        <name>Mg(2+)</name>
        <dbReference type="ChEBI" id="CHEBI:18420"/>
    </cofactor>
</comment>
<dbReference type="InterPro" id="IPR036397">
    <property type="entry name" value="RNaseH_sf"/>
</dbReference>